<dbReference type="OrthoDB" id="293504at2759"/>
<evidence type="ECO:0000313" key="1">
    <source>
        <dbReference type="EMBL" id="CAD8213629.1"/>
    </source>
</evidence>
<comment type="caution">
    <text evidence="1">The sequence shown here is derived from an EMBL/GenBank/DDBJ whole genome shotgun (WGS) entry which is preliminary data.</text>
</comment>
<protein>
    <submittedName>
        <fullName evidence="1">Uncharacterized protein</fullName>
    </submittedName>
</protein>
<name>A0A8S1YIE0_PAROT</name>
<dbReference type="EMBL" id="CAJJDP010000164">
    <property type="protein sequence ID" value="CAD8213629.1"/>
    <property type="molecule type" value="Genomic_DNA"/>
</dbReference>
<organism evidence="1 2">
    <name type="scientific">Paramecium octaurelia</name>
    <dbReference type="NCBI Taxonomy" id="43137"/>
    <lineage>
        <taxon>Eukaryota</taxon>
        <taxon>Sar</taxon>
        <taxon>Alveolata</taxon>
        <taxon>Ciliophora</taxon>
        <taxon>Intramacronucleata</taxon>
        <taxon>Oligohymenophorea</taxon>
        <taxon>Peniculida</taxon>
        <taxon>Parameciidae</taxon>
        <taxon>Paramecium</taxon>
    </lineage>
</organism>
<dbReference type="AlphaFoldDB" id="A0A8S1YIE0"/>
<dbReference type="Proteomes" id="UP000683925">
    <property type="component" value="Unassembled WGS sequence"/>
</dbReference>
<dbReference type="OMA" id="WVNENSD"/>
<sequence length="220" mass="25911">MLKPHKVLLHEFAELILNQRVEQKPSSLRHSNVLNLWQIKGIWVNENSDLRLQMNFYIQKWNTRILVEAWVLEVIITNEQFKMSDQAFKKTQRLALLQSRSILGILANLPLSQEIPSFNKHMKIAYNIENCSIPKHFQTINFPVIPCPSKKVTYLYIQVHYQKEIVFSPQPKIAQKPITQREDAEMSTLHQIQRSFRNRTKASSQIAETLEYFNLINQTL</sequence>
<reference evidence="1" key="1">
    <citation type="submission" date="2021-01" db="EMBL/GenBank/DDBJ databases">
        <authorList>
            <consortium name="Genoscope - CEA"/>
            <person name="William W."/>
        </authorList>
    </citation>
    <scope>NUCLEOTIDE SEQUENCE</scope>
</reference>
<accession>A0A8S1YIE0</accession>
<keyword evidence="2" id="KW-1185">Reference proteome</keyword>
<proteinExistence type="predicted"/>
<gene>
    <name evidence="1" type="ORF">POCTA_138.1.T1620110</name>
</gene>
<evidence type="ECO:0000313" key="2">
    <source>
        <dbReference type="Proteomes" id="UP000683925"/>
    </source>
</evidence>